<dbReference type="InterPro" id="IPR013525">
    <property type="entry name" value="ABC2_TM"/>
</dbReference>
<feature type="transmembrane region" description="Helical" evidence="5">
    <location>
        <begin position="16"/>
        <end position="34"/>
    </location>
</feature>
<keyword evidence="8" id="KW-1185">Reference proteome</keyword>
<name>A0A4V2NHX5_9MOLU</name>
<organism evidence="7 8">
    <name type="scientific">Mycoplasma todarodis</name>
    <dbReference type="NCBI Taxonomy" id="1937191"/>
    <lineage>
        <taxon>Bacteria</taxon>
        <taxon>Bacillati</taxon>
        <taxon>Mycoplasmatota</taxon>
        <taxon>Mollicutes</taxon>
        <taxon>Mycoplasmataceae</taxon>
        <taxon>Mycoplasma</taxon>
    </lineage>
</organism>
<reference evidence="7 8" key="1">
    <citation type="submission" date="2018-02" db="EMBL/GenBank/DDBJ databases">
        <title>Mycoplasma marinum and Mycoplasma todarodis sp. nov., moderately halophilic and psychrotolerant mycoplasmas isolated from cephalopods.</title>
        <authorList>
            <person name="Viver T."/>
        </authorList>
    </citation>
    <scope>NUCLEOTIDE SEQUENCE [LARGE SCALE GENOMIC DNA]</scope>
    <source>
        <strain evidence="7 8">5H</strain>
    </source>
</reference>
<feature type="transmembrane region" description="Helical" evidence="5">
    <location>
        <begin position="143"/>
        <end position="168"/>
    </location>
</feature>
<evidence type="ECO:0000256" key="5">
    <source>
        <dbReference type="SAM" id="Phobius"/>
    </source>
</evidence>
<feature type="transmembrane region" description="Helical" evidence="5">
    <location>
        <begin position="174"/>
        <end position="199"/>
    </location>
</feature>
<evidence type="ECO:0000256" key="2">
    <source>
        <dbReference type="ARBA" id="ARBA00022692"/>
    </source>
</evidence>
<dbReference type="Proteomes" id="UP000291072">
    <property type="component" value="Unassembled WGS sequence"/>
</dbReference>
<keyword evidence="4 5" id="KW-0472">Membrane</keyword>
<evidence type="ECO:0000313" key="8">
    <source>
        <dbReference type="Proteomes" id="UP000291072"/>
    </source>
</evidence>
<accession>A0A4V2NHX5</accession>
<dbReference type="GO" id="GO:0140359">
    <property type="term" value="F:ABC-type transporter activity"/>
    <property type="evidence" value="ECO:0007669"/>
    <property type="project" value="InterPro"/>
</dbReference>
<gene>
    <name evidence="7" type="ORF">C4B25_03755</name>
</gene>
<dbReference type="RefSeq" id="WP_131613698.1">
    <property type="nucleotide sequence ID" value="NZ_PSZP01000034.1"/>
</dbReference>
<feature type="transmembrane region" description="Helical" evidence="5">
    <location>
        <begin position="416"/>
        <end position="434"/>
    </location>
</feature>
<keyword evidence="2 5" id="KW-0812">Transmembrane</keyword>
<dbReference type="GO" id="GO:0016020">
    <property type="term" value="C:membrane"/>
    <property type="evidence" value="ECO:0007669"/>
    <property type="project" value="UniProtKB-SubCell"/>
</dbReference>
<feature type="domain" description="ABC-2 type transporter transmembrane" evidence="6">
    <location>
        <begin position="12"/>
        <end position="217"/>
    </location>
</feature>
<dbReference type="AlphaFoldDB" id="A0A4V2NHX5"/>
<evidence type="ECO:0000313" key="7">
    <source>
        <dbReference type="EMBL" id="TCG10558.1"/>
    </source>
</evidence>
<evidence type="ECO:0000256" key="1">
    <source>
        <dbReference type="ARBA" id="ARBA00004141"/>
    </source>
</evidence>
<evidence type="ECO:0000256" key="3">
    <source>
        <dbReference type="ARBA" id="ARBA00022989"/>
    </source>
</evidence>
<comment type="subcellular location">
    <subcellularLocation>
        <location evidence="1">Membrane</location>
        <topology evidence="1">Multi-pass membrane protein</topology>
    </subcellularLocation>
</comment>
<keyword evidence="3 5" id="KW-1133">Transmembrane helix</keyword>
<feature type="transmembrane region" description="Helical" evidence="5">
    <location>
        <begin position="90"/>
        <end position="113"/>
    </location>
</feature>
<evidence type="ECO:0000259" key="6">
    <source>
        <dbReference type="Pfam" id="PF01061"/>
    </source>
</evidence>
<feature type="transmembrane region" description="Helical" evidence="5">
    <location>
        <begin position="41"/>
        <end position="63"/>
    </location>
</feature>
<dbReference type="Pfam" id="PF01061">
    <property type="entry name" value="ABC2_membrane"/>
    <property type="match status" value="1"/>
</dbReference>
<evidence type="ECO:0000256" key="4">
    <source>
        <dbReference type="ARBA" id="ARBA00023136"/>
    </source>
</evidence>
<sequence length="442" mass="49258">MRATFKLLNAYFWKTYYGPILVFIFPTLLLTIMGNVMRIEYVFPGILAMVTLFIGIQVMPLGIMELKGSTLFKYIGSTPVNPKRFVSAVILYYVLLNVLAILLIIILGGAIFYKDVFAGSGKKIIPSGIAYGLYSGIATTKGFFSFIFANLLHIVMTLAIGLAIATFSKTPQQALTIGLIIVLPSMFLSGMVITVDVIARSAVMQWLSRLVIFRYTTANIVISSTPAYQLGGVEDHLAKGIDGNPKAYLDLVFNRNAYFIHEGKVYIDVNHIGHIPKSALLDPKGMPGYKPGHSYVSIKTIQELLDANKLSEFGKKAIFPGGDTTLFKQIFTAETLRLSSDNGILQFNKDWGVRRIPDVDLIKQFIMTYFKGENGNGGDTKRFVEIYDKYISKGQFAWLDMFMNQNILLYTKAERALNIVLPILFATGSAGFAIKRFRWSAR</sequence>
<dbReference type="OrthoDB" id="9776218at2"/>
<dbReference type="EMBL" id="PSZP01000034">
    <property type="protein sequence ID" value="TCG10558.1"/>
    <property type="molecule type" value="Genomic_DNA"/>
</dbReference>
<protein>
    <recommendedName>
        <fullName evidence="6">ABC-2 type transporter transmembrane domain-containing protein</fullName>
    </recommendedName>
</protein>
<comment type="caution">
    <text evidence="7">The sequence shown here is derived from an EMBL/GenBank/DDBJ whole genome shotgun (WGS) entry which is preliminary data.</text>
</comment>
<proteinExistence type="predicted"/>